<dbReference type="OrthoDB" id="4322031at2"/>
<reference evidence="3" key="1">
    <citation type="submission" date="2016-10" db="EMBL/GenBank/DDBJ databases">
        <authorList>
            <person name="Varghese N."/>
            <person name="Submissions S."/>
        </authorList>
    </citation>
    <scope>NUCLEOTIDE SEQUENCE [LARGE SCALE GENOMIC DNA]</scope>
    <source>
        <strain evidence="3">DSM 44718</strain>
    </source>
</reference>
<feature type="domain" description="N-acetyltransferase" evidence="1">
    <location>
        <begin position="2"/>
        <end position="155"/>
    </location>
</feature>
<dbReference type="Proteomes" id="UP000199632">
    <property type="component" value="Unassembled WGS sequence"/>
</dbReference>
<dbReference type="CDD" id="cd04301">
    <property type="entry name" value="NAT_SF"/>
    <property type="match status" value="1"/>
</dbReference>
<evidence type="ECO:0000313" key="3">
    <source>
        <dbReference type="Proteomes" id="UP000199632"/>
    </source>
</evidence>
<dbReference type="Gene3D" id="3.40.630.30">
    <property type="match status" value="1"/>
</dbReference>
<dbReference type="Pfam" id="PF00583">
    <property type="entry name" value="Acetyltransf_1"/>
    <property type="match status" value="1"/>
</dbReference>
<protein>
    <submittedName>
        <fullName evidence="2">Acetyltransferase (GNAT) family protein</fullName>
    </submittedName>
</protein>
<dbReference type="InterPro" id="IPR000182">
    <property type="entry name" value="GNAT_dom"/>
</dbReference>
<dbReference type="AlphaFoldDB" id="A0A1H3RSE3"/>
<dbReference type="SUPFAM" id="SSF55729">
    <property type="entry name" value="Acyl-CoA N-acyltransferases (Nat)"/>
    <property type="match status" value="1"/>
</dbReference>
<name>A0A1H3RSE3_9ACTN</name>
<gene>
    <name evidence="2" type="ORF">SAMN05421684_4163</name>
</gene>
<sequence length="156" mass="17272">MVEIELAQPEDAGEVLTLQRAAFLTEAQRYDNPHLPMLTETLDEITAVISGPGTLLVGRTARGRLVAVGRGRLDEHGTCHLARLAVAPDLRGRGLGWRILVAIEAAHPKALRFELFTGAESHDNIRLYERNGYKIFDRRLLDRGPGLVYLAKPAVR</sequence>
<evidence type="ECO:0000313" key="2">
    <source>
        <dbReference type="EMBL" id="SDZ28617.1"/>
    </source>
</evidence>
<dbReference type="PROSITE" id="PS51186">
    <property type="entry name" value="GNAT"/>
    <property type="match status" value="1"/>
</dbReference>
<accession>A0A1H3RSE3</accession>
<dbReference type="RefSeq" id="WP_090794937.1">
    <property type="nucleotide sequence ID" value="NZ_BOND01000020.1"/>
</dbReference>
<dbReference type="EMBL" id="FNQB01000002">
    <property type="protein sequence ID" value="SDZ28617.1"/>
    <property type="molecule type" value="Genomic_DNA"/>
</dbReference>
<keyword evidence="3" id="KW-1185">Reference proteome</keyword>
<dbReference type="STRING" id="137265.SAMN05421684_4163"/>
<keyword evidence="2" id="KW-0808">Transferase</keyword>
<proteinExistence type="predicted"/>
<evidence type="ECO:0000259" key="1">
    <source>
        <dbReference type="PROSITE" id="PS51186"/>
    </source>
</evidence>
<dbReference type="InterPro" id="IPR016181">
    <property type="entry name" value="Acyl_CoA_acyltransferase"/>
</dbReference>
<dbReference type="GO" id="GO:0016747">
    <property type="term" value="F:acyltransferase activity, transferring groups other than amino-acyl groups"/>
    <property type="evidence" value="ECO:0007669"/>
    <property type="project" value="InterPro"/>
</dbReference>
<organism evidence="2 3">
    <name type="scientific">Asanoa ishikariensis</name>
    <dbReference type="NCBI Taxonomy" id="137265"/>
    <lineage>
        <taxon>Bacteria</taxon>
        <taxon>Bacillati</taxon>
        <taxon>Actinomycetota</taxon>
        <taxon>Actinomycetes</taxon>
        <taxon>Micromonosporales</taxon>
        <taxon>Micromonosporaceae</taxon>
        <taxon>Asanoa</taxon>
    </lineage>
</organism>